<feature type="binding site" evidence="14">
    <location>
        <position position="61"/>
    </location>
    <ligand>
        <name>ATP</name>
        <dbReference type="ChEBI" id="CHEBI:30616"/>
    </ligand>
</feature>
<feature type="domain" description="YrdC-like" evidence="15">
    <location>
        <begin position="16"/>
        <end position="202"/>
    </location>
</feature>
<dbReference type="Proteomes" id="UP000732298">
    <property type="component" value="Unassembled WGS sequence"/>
</dbReference>
<keyword evidence="5 13" id="KW-0963">Cytoplasm</keyword>
<comment type="catalytic activity">
    <reaction evidence="12 13">
        <text>L-threonine + hydrogencarbonate + ATP = L-threonylcarbamoyladenylate + diphosphate + H2O</text>
        <dbReference type="Rhea" id="RHEA:36407"/>
        <dbReference type="ChEBI" id="CHEBI:15377"/>
        <dbReference type="ChEBI" id="CHEBI:17544"/>
        <dbReference type="ChEBI" id="CHEBI:30616"/>
        <dbReference type="ChEBI" id="CHEBI:33019"/>
        <dbReference type="ChEBI" id="CHEBI:57926"/>
        <dbReference type="ChEBI" id="CHEBI:73682"/>
        <dbReference type="EC" id="2.7.7.87"/>
    </reaction>
</comment>
<dbReference type="GO" id="GO:0005524">
    <property type="term" value="F:ATP binding"/>
    <property type="evidence" value="ECO:0007669"/>
    <property type="project" value="UniProtKB-UniRule"/>
</dbReference>
<dbReference type="InterPro" id="IPR006070">
    <property type="entry name" value="Sua5-like_dom"/>
</dbReference>
<evidence type="ECO:0000256" key="4">
    <source>
        <dbReference type="ARBA" id="ARBA00015492"/>
    </source>
</evidence>
<feature type="binding site" evidence="14">
    <location>
        <position position="154"/>
    </location>
    <ligand>
        <name>ATP</name>
        <dbReference type="ChEBI" id="CHEBI:30616"/>
    </ligand>
</feature>
<dbReference type="InterPro" id="IPR010923">
    <property type="entry name" value="T(6)A37_SUA5"/>
</dbReference>
<evidence type="ECO:0000256" key="11">
    <source>
        <dbReference type="ARBA" id="ARBA00029774"/>
    </source>
</evidence>
<evidence type="ECO:0000256" key="14">
    <source>
        <dbReference type="PIRSR" id="PIRSR004930-1"/>
    </source>
</evidence>
<dbReference type="InterPro" id="IPR005145">
    <property type="entry name" value="Sua5_C"/>
</dbReference>
<comment type="similarity">
    <text evidence="2 13">Belongs to the SUA5 family.</text>
</comment>
<evidence type="ECO:0000256" key="8">
    <source>
        <dbReference type="ARBA" id="ARBA00022695"/>
    </source>
</evidence>
<evidence type="ECO:0000256" key="6">
    <source>
        <dbReference type="ARBA" id="ARBA00022679"/>
    </source>
</evidence>
<feature type="binding site" evidence="14">
    <location>
        <position position="198"/>
    </location>
    <ligand>
        <name>ATP</name>
        <dbReference type="ChEBI" id="CHEBI:30616"/>
    </ligand>
</feature>
<dbReference type="GO" id="GO:0000049">
    <property type="term" value="F:tRNA binding"/>
    <property type="evidence" value="ECO:0007669"/>
    <property type="project" value="TreeGrafter"/>
</dbReference>
<dbReference type="Pfam" id="PF01300">
    <property type="entry name" value="Sua5_yciO_yrdC"/>
    <property type="match status" value="1"/>
</dbReference>
<proteinExistence type="inferred from homology"/>
<keyword evidence="9 13" id="KW-0547">Nucleotide-binding</keyword>
<dbReference type="Gene3D" id="3.40.50.11030">
    <property type="entry name" value="Threonylcarbamoyl-AMP synthase, C-terminal domain"/>
    <property type="match status" value="1"/>
</dbReference>
<dbReference type="GO" id="GO:0008033">
    <property type="term" value="P:tRNA processing"/>
    <property type="evidence" value="ECO:0007669"/>
    <property type="project" value="UniProtKB-KW"/>
</dbReference>
<dbReference type="GO" id="GO:0006450">
    <property type="term" value="P:regulation of translational fidelity"/>
    <property type="evidence" value="ECO:0007669"/>
    <property type="project" value="TreeGrafter"/>
</dbReference>
<dbReference type="PROSITE" id="PS51163">
    <property type="entry name" value="YRDC"/>
    <property type="match status" value="1"/>
</dbReference>
<dbReference type="GO" id="GO:0005737">
    <property type="term" value="C:cytoplasm"/>
    <property type="evidence" value="ECO:0007669"/>
    <property type="project" value="UniProtKB-SubCell"/>
</dbReference>
<evidence type="ECO:0000256" key="12">
    <source>
        <dbReference type="ARBA" id="ARBA00048366"/>
    </source>
</evidence>
<dbReference type="EMBL" id="JACQPB010000041">
    <property type="protein sequence ID" value="MBI4210736.1"/>
    <property type="molecule type" value="Genomic_DNA"/>
</dbReference>
<name>A0A8T3YN93_9ARCH</name>
<evidence type="ECO:0000259" key="15">
    <source>
        <dbReference type="PROSITE" id="PS51163"/>
    </source>
</evidence>
<comment type="caution">
    <text evidence="16">The sequence shown here is derived from an EMBL/GenBank/DDBJ whole genome shotgun (WGS) entry which is preliminary data.</text>
</comment>
<dbReference type="InterPro" id="IPR050156">
    <property type="entry name" value="TC-AMP_synthase_SUA5"/>
</dbReference>
<comment type="function">
    <text evidence="13">Required for the formation of a threonylcarbamoyl group on adenosine at position 37 (t(6)A37) in tRNAs that read codons beginning with adenine.</text>
</comment>
<feature type="binding site" evidence="14">
    <location>
        <position position="70"/>
    </location>
    <ligand>
        <name>L-threonine</name>
        <dbReference type="ChEBI" id="CHEBI:57926"/>
    </ligand>
</feature>
<comment type="subcellular location">
    <subcellularLocation>
        <location evidence="1 13">Cytoplasm</location>
    </subcellularLocation>
</comment>
<evidence type="ECO:0000256" key="3">
    <source>
        <dbReference type="ARBA" id="ARBA00012584"/>
    </source>
</evidence>
<evidence type="ECO:0000256" key="10">
    <source>
        <dbReference type="ARBA" id="ARBA00022840"/>
    </source>
</evidence>
<organism evidence="16 17">
    <name type="scientific">Candidatus Iainarchaeum sp</name>
    <dbReference type="NCBI Taxonomy" id="3101447"/>
    <lineage>
        <taxon>Archaea</taxon>
        <taxon>Candidatus Iainarchaeota</taxon>
        <taxon>Candidatus Iainarchaeia</taxon>
        <taxon>Candidatus Iainarchaeales</taxon>
        <taxon>Candidatus Iainarchaeaceae</taxon>
        <taxon>Candidatus Iainarchaeum</taxon>
    </lineage>
</organism>
<reference evidence="16" key="1">
    <citation type="submission" date="2020-07" db="EMBL/GenBank/DDBJ databases">
        <title>Huge and variable diversity of episymbiotic CPR bacteria and DPANN archaea in groundwater ecosystems.</title>
        <authorList>
            <person name="He C.Y."/>
            <person name="Keren R."/>
            <person name="Whittaker M."/>
            <person name="Farag I.F."/>
            <person name="Doudna J."/>
            <person name="Cate J.H.D."/>
            <person name="Banfield J.F."/>
        </authorList>
    </citation>
    <scope>NUCLEOTIDE SEQUENCE</scope>
    <source>
        <strain evidence="16">NC_groundwater_1296_Ag_S-0.2um_52_80</strain>
    </source>
</reference>
<evidence type="ECO:0000256" key="9">
    <source>
        <dbReference type="ARBA" id="ARBA00022741"/>
    </source>
</evidence>
<dbReference type="Gene3D" id="3.90.870.10">
    <property type="entry name" value="DHBP synthase"/>
    <property type="match status" value="1"/>
</dbReference>
<evidence type="ECO:0000256" key="2">
    <source>
        <dbReference type="ARBA" id="ARBA00007663"/>
    </source>
</evidence>
<evidence type="ECO:0000256" key="7">
    <source>
        <dbReference type="ARBA" id="ARBA00022694"/>
    </source>
</evidence>
<dbReference type="SUPFAM" id="SSF55821">
    <property type="entry name" value="YrdC/RibB"/>
    <property type="match status" value="1"/>
</dbReference>
<feature type="binding site" evidence="14">
    <location>
        <position position="120"/>
    </location>
    <ligand>
        <name>ATP</name>
        <dbReference type="ChEBI" id="CHEBI:30616"/>
    </ligand>
</feature>
<sequence>MSKTKVLKVRRKKGASRKILEAAGMLRSGNLVAFPTETVYGLGANALDRKAVRKIFRAKGRPANDPLIVHVASEAQVYTLVKGVPLSAKLLMEKFWPGPLTIVLRKSKAVPREVTAGLGTVAVRMPGNPIALALISAAGIPVAAPSANLFGKPSPTRARDVLDDLDGRISVLIDGGRTRIGIESTVIDMSGKTPVLLRPGNVTLEELESAIGKVKVHPLVRKNPGKNAGNAATRSPGMAYRHYAPLAEVVLVEGKAAKVREKIGALAKAMKGRAVVIRTAGKGKNEIAAGLFRLFREADRKGAQAIIVEGIDEKGLGLAVMNRIRRAAKRIVRV</sequence>
<feature type="binding site" evidence="14">
    <location>
        <position position="243"/>
    </location>
    <ligand>
        <name>ATP</name>
        <dbReference type="ChEBI" id="CHEBI:30616"/>
    </ligand>
</feature>
<dbReference type="PANTHER" id="PTHR17490:SF16">
    <property type="entry name" value="THREONYLCARBAMOYL-AMP SYNTHASE"/>
    <property type="match status" value="1"/>
</dbReference>
<dbReference type="InterPro" id="IPR038385">
    <property type="entry name" value="Sua5/YwlC_C"/>
</dbReference>
<feature type="binding site" evidence="14">
    <location>
        <position position="146"/>
    </location>
    <ligand>
        <name>ATP</name>
        <dbReference type="ChEBI" id="CHEBI:30616"/>
    </ligand>
</feature>
<dbReference type="AlphaFoldDB" id="A0A8T3YN93"/>
<feature type="binding site" evidence="14">
    <location>
        <position position="38"/>
    </location>
    <ligand>
        <name>L-threonine</name>
        <dbReference type="ChEBI" id="CHEBI:57926"/>
    </ligand>
</feature>
<feature type="binding site" evidence="14">
    <location>
        <position position="124"/>
    </location>
    <ligand>
        <name>L-threonine</name>
        <dbReference type="ChEBI" id="CHEBI:57926"/>
    </ligand>
</feature>
<evidence type="ECO:0000313" key="16">
    <source>
        <dbReference type="EMBL" id="MBI4210736.1"/>
    </source>
</evidence>
<dbReference type="PIRSF" id="PIRSF004930">
    <property type="entry name" value="Tln_factor_SUA5"/>
    <property type="match status" value="1"/>
</dbReference>
<dbReference type="PANTHER" id="PTHR17490">
    <property type="entry name" value="SUA5"/>
    <property type="match status" value="1"/>
</dbReference>
<gene>
    <name evidence="16" type="ORF">HY544_04495</name>
</gene>
<evidence type="ECO:0000256" key="5">
    <source>
        <dbReference type="ARBA" id="ARBA00022490"/>
    </source>
</evidence>
<evidence type="ECO:0000256" key="1">
    <source>
        <dbReference type="ARBA" id="ARBA00004496"/>
    </source>
</evidence>
<keyword evidence="6 13" id="KW-0808">Transferase</keyword>
<accession>A0A8T3YN93</accession>
<dbReference type="GO" id="GO:0061710">
    <property type="term" value="F:L-threonylcarbamoyladenylate synthase"/>
    <property type="evidence" value="ECO:0007669"/>
    <property type="project" value="UniProtKB-EC"/>
</dbReference>
<feature type="binding site" evidence="14">
    <location>
        <position position="184"/>
    </location>
    <ligand>
        <name>L-threonine</name>
        <dbReference type="ChEBI" id="CHEBI:57926"/>
    </ligand>
</feature>
<protein>
    <recommendedName>
        <fullName evidence="4 13">Threonylcarbamoyl-AMP synthase</fullName>
        <shortName evidence="13">TC-AMP synthase</shortName>
        <ecNumber evidence="3 13">2.7.7.87</ecNumber>
    </recommendedName>
    <alternativeName>
        <fullName evidence="11 13">L-threonylcarbamoyladenylate synthase</fullName>
    </alternativeName>
</protein>
<dbReference type="InterPro" id="IPR017945">
    <property type="entry name" value="DHBP_synth_RibB-like_a/b_dom"/>
</dbReference>
<dbReference type="FunFam" id="3.90.870.10:FF:000009">
    <property type="entry name" value="Threonylcarbamoyl-AMP synthase, putative"/>
    <property type="match status" value="1"/>
</dbReference>
<dbReference type="EC" id="2.7.7.87" evidence="3 13"/>
<dbReference type="NCBIfam" id="TIGR00057">
    <property type="entry name" value="L-threonylcarbamoyladenylate synthase"/>
    <property type="match status" value="1"/>
</dbReference>
<keyword evidence="10 13" id="KW-0067">ATP-binding</keyword>
<dbReference type="Pfam" id="PF03481">
    <property type="entry name" value="Sua5_C"/>
    <property type="match status" value="1"/>
</dbReference>
<evidence type="ECO:0000313" key="17">
    <source>
        <dbReference type="Proteomes" id="UP000732298"/>
    </source>
</evidence>
<keyword evidence="8 13" id="KW-0548">Nucleotidyltransferase</keyword>
<keyword evidence="7 13" id="KW-0819">tRNA processing</keyword>
<evidence type="ECO:0000256" key="13">
    <source>
        <dbReference type="PIRNR" id="PIRNR004930"/>
    </source>
</evidence>
<dbReference type="GO" id="GO:0003725">
    <property type="term" value="F:double-stranded RNA binding"/>
    <property type="evidence" value="ECO:0007669"/>
    <property type="project" value="UniProtKB-UniRule"/>
</dbReference>
<feature type="binding site" evidence="14">
    <location>
        <position position="144"/>
    </location>
    <ligand>
        <name>ATP</name>
        <dbReference type="ChEBI" id="CHEBI:30616"/>
    </ligand>
</feature>